<name>A0A942E2H4_9HYPH</name>
<evidence type="ECO:0000313" key="8">
    <source>
        <dbReference type="Proteomes" id="UP000680348"/>
    </source>
</evidence>
<evidence type="ECO:0000256" key="5">
    <source>
        <dbReference type="SAM" id="Phobius"/>
    </source>
</evidence>
<dbReference type="InterPro" id="IPR020846">
    <property type="entry name" value="MFS_dom"/>
</dbReference>
<protein>
    <submittedName>
        <fullName evidence="7">MFS transporter</fullName>
    </submittedName>
</protein>
<keyword evidence="8" id="KW-1185">Reference proteome</keyword>
<proteinExistence type="predicted"/>
<feature type="transmembrane region" description="Helical" evidence="5">
    <location>
        <begin position="235"/>
        <end position="264"/>
    </location>
</feature>
<dbReference type="InterPro" id="IPR036259">
    <property type="entry name" value="MFS_trans_sf"/>
</dbReference>
<feature type="transmembrane region" description="Helical" evidence="5">
    <location>
        <begin position="162"/>
        <end position="183"/>
    </location>
</feature>
<keyword evidence="2 5" id="KW-1133">Transmembrane helix</keyword>
<dbReference type="PANTHER" id="PTHR23520">
    <property type="entry name" value="TRANSPORTER, PUTATIVE (AFU_ORTHOLOGUE AFUA_3G04000)-RELATED"/>
    <property type="match status" value="1"/>
</dbReference>
<feature type="domain" description="Major facilitator superfamily (MFS) profile" evidence="6">
    <location>
        <begin position="235"/>
        <end position="420"/>
    </location>
</feature>
<keyword evidence="1 5" id="KW-0812">Transmembrane</keyword>
<dbReference type="PANTHER" id="PTHR23520:SF5">
    <property type="entry name" value="TRANSPORTER, PUTATIVE (AFU_ORTHOLOGUE AFUA_3G04000)-RELATED"/>
    <property type="match status" value="1"/>
</dbReference>
<reference evidence="7" key="1">
    <citation type="submission" date="2021-04" db="EMBL/GenBank/DDBJ databases">
        <title>Pseudaminobacter soli sp. nov., isolated from paddy soil contaminated by heavy metals.</title>
        <authorList>
            <person name="Zhang K."/>
        </authorList>
    </citation>
    <scope>NUCLEOTIDE SEQUENCE</scope>
    <source>
        <strain evidence="7">19-2017</strain>
    </source>
</reference>
<evidence type="ECO:0000313" key="7">
    <source>
        <dbReference type="EMBL" id="MBS3647322.1"/>
    </source>
</evidence>
<feature type="region of interest" description="Disordered" evidence="4">
    <location>
        <begin position="1"/>
        <end position="24"/>
    </location>
</feature>
<dbReference type="PROSITE" id="PS50850">
    <property type="entry name" value="MFS"/>
    <property type="match status" value="1"/>
</dbReference>
<dbReference type="EMBL" id="JAGWCR010000001">
    <property type="protein sequence ID" value="MBS3647322.1"/>
    <property type="molecule type" value="Genomic_DNA"/>
</dbReference>
<feature type="transmembrane region" description="Helical" evidence="5">
    <location>
        <begin position="62"/>
        <end position="88"/>
    </location>
</feature>
<feature type="transmembrane region" description="Helical" evidence="5">
    <location>
        <begin position="95"/>
        <end position="113"/>
    </location>
</feature>
<dbReference type="Gene3D" id="1.20.1250.20">
    <property type="entry name" value="MFS general substrate transporter like domains"/>
    <property type="match status" value="1"/>
</dbReference>
<evidence type="ECO:0000256" key="3">
    <source>
        <dbReference type="ARBA" id="ARBA00023136"/>
    </source>
</evidence>
<sequence length="420" mass="43985">MVHDSKDPDPAEASSGTGAGHHGTGWSPDLTRVLVARSLRAFGDGYVAILLPIHLSRLGYDAFAVGLISTATLLGSALLVLAVGLLSYRVGRRHALLGAALLMAATGLGFARIDSFGPLLVIAFVGTLNPSGGDVSVFLPLEHTVLSHVVADENRTAVFARYSAVGAVFGALGAVFVGVVDWLAPVLAPSTTTTLLFGLYGAIGLLTFLLYRHLSPRIEAGADSPPAPLGPSRGIIYRLAALFSVDAFGGGLVINSLLTLWLAARFVLDLSAIGVIFFVTSLCSAASYFAAAPLARRFGLVNTMVFTHLPSSMFLILTAFAPTGWAAFGLLILRALLSQMDVPTRSSYVMAVVRPEERPAAASVTAVPRSLAAAVAPLLSGWLLTASPFGWPLILAGILKAAYDLVLLRRFSGIKPPEER</sequence>
<dbReference type="Proteomes" id="UP000680348">
    <property type="component" value="Unassembled WGS sequence"/>
</dbReference>
<organism evidence="7 8">
    <name type="scientific">Pseudaminobacter soli</name>
    <name type="common">ex Zhang et al. 2022</name>
    <dbReference type="NCBI Taxonomy" id="2831468"/>
    <lineage>
        <taxon>Bacteria</taxon>
        <taxon>Pseudomonadati</taxon>
        <taxon>Pseudomonadota</taxon>
        <taxon>Alphaproteobacteria</taxon>
        <taxon>Hyphomicrobiales</taxon>
        <taxon>Phyllobacteriaceae</taxon>
        <taxon>Pseudaminobacter</taxon>
    </lineage>
</organism>
<feature type="transmembrane region" description="Helical" evidence="5">
    <location>
        <begin position="195"/>
        <end position="214"/>
    </location>
</feature>
<accession>A0A942E2H4</accession>
<feature type="transmembrane region" description="Helical" evidence="5">
    <location>
        <begin position="312"/>
        <end position="337"/>
    </location>
</feature>
<evidence type="ECO:0000256" key="4">
    <source>
        <dbReference type="SAM" id="MobiDB-lite"/>
    </source>
</evidence>
<dbReference type="GO" id="GO:0022857">
    <property type="term" value="F:transmembrane transporter activity"/>
    <property type="evidence" value="ECO:0007669"/>
    <property type="project" value="InterPro"/>
</dbReference>
<evidence type="ECO:0000256" key="1">
    <source>
        <dbReference type="ARBA" id="ARBA00022692"/>
    </source>
</evidence>
<dbReference type="AlphaFoldDB" id="A0A942E2H4"/>
<evidence type="ECO:0000259" key="6">
    <source>
        <dbReference type="PROSITE" id="PS50850"/>
    </source>
</evidence>
<dbReference type="Pfam" id="PF07690">
    <property type="entry name" value="MFS_1"/>
    <property type="match status" value="1"/>
</dbReference>
<keyword evidence="3 5" id="KW-0472">Membrane</keyword>
<comment type="caution">
    <text evidence="7">The sequence shown here is derived from an EMBL/GenBank/DDBJ whole genome shotgun (WGS) entry which is preliminary data.</text>
</comment>
<feature type="transmembrane region" description="Helical" evidence="5">
    <location>
        <begin position="119"/>
        <end position="141"/>
    </location>
</feature>
<dbReference type="SUPFAM" id="SSF103473">
    <property type="entry name" value="MFS general substrate transporter"/>
    <property type="match status" value="1"/>
</dbReference>
<dbReference type="InterPro" id="IPR011701">
    <property type="entry name" value="MFS"/>
</dbReference>
<evidence type="ECO:0000256" key="2">
    <source>
        <dbReference type="ARBA" id="ARBA00022989"/>
    </source>
</evidence>
<feature type="transmembrane region" description="Helical" evidence="5">
    <location>
        <begin position="389"/>
        <end position="408"/>
    </location>
</feature>
<gene>
    <name evidence="7" type="ORF">KEU06_01620</name>
</gene>
<feature type="transmembrane region" description="Helical" evidence="5">
    <location>
        <begin position="270"/>
        <end position="291"/>
    </location>
</feature>